<evidence type="ECO:0000256" key="2">
    <source>
        <dbReference type="ARBA" id="ARBA00022898"/>
    </source>
</evidence>
<evidence type="ECO:0000256" key="5">
    <source>
        <dbReference type="ARBA" id="ARBA00042605"/>
    </source>
</evidence>
<organism evidence="8 9">
    <name type="scientific">Mya arenaria</name>
    <name type="common">Soft-shell clam</name>
    <dbReference type="NCBI Taxonomy" id="6604"/>
    <lineage>
        <taxon>Eukaryota</taxon>
        <taxon>Metazoa</taxon>
        <taxon>Spiralia</taxon>
        <taxon>Lophotrochozoa</taxon>
        <taxon>Mollusca</taxon>
        <taxon>Bivalvia</taxon>
        <taxon>Autobranchia</taxon>
        <taxon>Heteroconchia</taxon>
        <taxon>Euheterodonta</taxon>
        <taxon>Imparidentia</taxon>
        <taxon>Neoheterodontei</taxon>
        <taxon>Myida</taxon>
        <taxon>Myoidea</taxon>
        <taxon>Myidae</taxon>
        <taxon>Mya</taxon>
    </lineage>
</organism>
<keyword evidence="2" id="KW-0663">Pyridoxal phosphate</keyword>
<evidence type="ECO:0000256" key="6">
    <source>
        <dbReference type="SAM" id="SignalP"/>
    </source>
</evidence>
<proteinExistence type="predicted"/>
<evidence type="ECO:0000313" key="8">
    <source>
        <dbReference type="EMBL" id="WAQ95308.1"/>
    </source>
</evidence>
<keyword evidence="9" id="KW-1185">Reference proteome</keyword>
<feature type="domain" description="Tryptophan synthase beta chain-like PALP" evidence="7">
    <location>
        <begin position="79"/>
        <end position="359"/>
    </location>
</feature>
<feature type="signal peptide" evidence="6">
    <location>
        <begin position="1"/>
        <end position="15"/>
    </location>
</feature>
<dbReference type="InterPro" id="IPR036052">
    <property type="entry name" value="TrpB-like_PALP_sf"/>
</dbReference>
<evidence type="ECO:0000256" key="4">
    <source>
        <dbReference type="ARBA" id="ARBA00041766"/>
    </source>
</evidence>
<dbReference type="InterPro" id="IPR001926">
    <property type="entry name" value="TrpB-like_PALP"/>
</dbReference>
<dbReference type="SUPFAM" id="SSF53686">
    <property type="entry name" value="Tryptophan synthase beta subunit-like PLP-dependent enzymes"/>
    <property type="match status" value="1"/>
</dbReference>
<reference evidence="8" key="1">
    <citation type="submission" date="2022-11" db="EMBL/GenBank/DDBJ databases">
        <title>Centuries of genome instability and evolution in soft-shell clam transmissible cancer (bioRxiv).</title>
        <authorList>
            <person name="Hart S.F.M."/>
            <person name="Yonemitsu M.A."/>
            <person name="Giersch R.M."/>
            <person name="Beal B.F."/>
            <person name="Arriagada G."/>
            <person name="Davis B.W."/>
            <person name="Ostrander E.A."/>
            <person name="Goff S.P."/>
            <person name="Metzger M.J."/>
        </authorList>
    </citation>
    <scope>NUCLEOTIDE SEQUENCE</scope>
    <source>
        <strain evidence="8">MELC-2E11</strain>
        <tissue evidence="8">Siphon/mantle</tissue>
    </source>
</reference>
<dbReference type="Proteomes" id="UP001164746">
    <property type="component" value="Chromosome 2"/>
</dbReference>
<dbReference type="Pfam" id="PF00291">
    <property type="entry name" value="PALP"/>
    <property type="match status" value="1"/>
</dbReference>
<comment type="cofactor">
    <cofactor evidence="1">
        <name>pyridoxal 5'-phosphate</name>
        <dbReference type="ChEBI" id="CHEBI:597326"/>
    </cofactor>
</comment>
<sequence>MSLLAFILILWIVQCGVRLCKRVLNARRMSHKRKLRKTKTEKRILLDAFAEVNLKISTSHKSVEVYRSLTNLYTFKTDFTRTIYLKLENLQPNGCFKIRGACNAIGCLSEDDLAQGVYTASAGNFAQGLAYCTRKFGVPCNVLVPDHAPEAKLANVRRLGGEIHKLNTVFIVTIKYYKVTFDEWWEIIKSHGREGMPGRFVHPVSDCAVIAGNGTIGVEIFEDLPDVDAVIVPYGGGGLSCGIASALKQLQPSCKVFASEVETAAPLDAAFRNDNVTECSYTPTFIDGIGSKSVLEEMWPMVKNLISGSLVVTVEDIARALKILIERNHVVAEGAGASSVAAALAGKAGKGNIVCVISGGNIDTHKLVDILQGKRMFLDYSCLLVKNNLVVSEQPKLQTNCETVWVKLEIKGCKPMYISSYYRPHESDLQSLLELEKSLDLVNN</sequence>
<keyword evidence="3" id="KW-0456">Lyase</keyword>
<evidence type="ECO:0000259" key="7">
    <source>
        <dbReference type="Pfam" id="PF00291"/>
    </source>
</evidence>
<feature type="chain" id="PRO_5046015509" description="L-serine deaminase" evidence="6">
    <location>
        <begin position="16"/>
        <end position="444"/>
    </location>
</feature>
<name>A0ABY7DGV5_MYAAR</name>
<dbReference type="EMBL" id="CP111013">
    <property type="protein sequence ID" value="WAQ95308.1"/>
    <property type="molecule type" value="Genomic_DNA"/>
</dbReference>
<evidence type="ECO:0000256" key="3">
    <source>
        <dbReference type="ARBA" id="ARBA00023239"/>
    </source>
</evidence>
<dbReference type="PANTHER" id="PTHR48078:SF6">
    <property type="entry name" value="L-THREONINE DEHYDRATASE CATABOLIC TDCB"/>
    <property type="match status" value="1"/>
</dbReference>
<dbReference type="InterPro" id="IPR050147">
    <property type="entry name" value="Ser/Thr_Dehydratase"/>
</dbReference>
<gene>
    <name evidence="8" type="ORF">MAR_027998</name>
</gene>
<evidence type="ECO:0000256" key="1">
    <source>
        <dbReference type="ARBA" id="ARBA00001933"/>
    </source>
</evidence>
<evidence type="ECO:0000313" key="9">
    <source>
        <dbReference type="Proteomes" id="UP001164746"/>
    </source>
</evidence>
<accession>A0ABY7DGV5</accession>
<dbReference type="Gene3D" id="3.40.50.1100">
    <property type="match status" value="2"/>
</dbReference>
<protein>
    <recommendedName>
        <fullName evidence="4">L-serine deaminase</fullName>
    </recommendedName>
    <alternativeName>
        <fullName evidence="5">L-threonine dehydratase</fullName>
    </alternativeName>
</protein>
<keyword evidence="6" id="KW-0732">Signal</keyword>
<dbReference type="PANTHER" id="PTHR48078">
    <property type="entry name" value="THREONINE DEHYDRATASE, MITOCHONDRIAL-RELATED"/>
    <property type="match status" value="1"/>
</dbReference>